<comment type="caution">
    <text evidence="6">The sequence shown here is derived from an EMBL/GenBank/DDBJ whole genome shotgun (WGS) entry which is preliminary data.</text>
</comment>
<dbReference type="SUPFAM" id="SSF46785">
    <property type="entry name" value="Winged helix' DNA-binding domain"/>
    <property type="match status" value="1"/>
</dbReference>
<dbReference type="GO" id="GO:0032993">
    <property type="term" value="C:protein-DNA complex"/>
    <property type="evidence" value="ECO:0007669"/>
    <property type="project" value="TreeGrafter"/>
</dbReference>
<gene>
    <name evidence="6" type="ORF">N864_12210</name>
</gene>
<sequence length="307" mass="33434">MLNPLHLRTLMTVVRTGSFADAARELGYTASAVSQQMALLERQVRMPLFDRSPRSVTATPTAVMIAERARESLSALDVLDEEVTGLAQGRLGVLRVGSFPTASQRLLPVALAHYQDRHQGVHIELDEAEADTLAARVADGQGDLALAYRYDLVPRSLPNGLGSERLLHEELLLLLPADDPIADADAIALTDLQERTWVTTRVGTPGTECLHRLCAESGFAPRISFRSNDYAVIHEFVRRGFGIALIPALSHTPSSGIRSRRLDGVTARRHVHVLVRSRMLNPAVADFVQSLHAAAAQVAEDHPDLSA</sequence>
<evidence type="ECO:0000256" key="2">
    <source>
        <dbReference type="ARBA" id="ARBA00023015"/>
    </source>
</evidence>
<evidence type="ECO:0000256" key="3">
    <source>
        <dbReference type="ARBA" id="ARBA00023125"/>
    </source>
</evidence>
<dbReference type="EMBL" id="AWQS01000021">
    <property type="protein sequence ID" value="EWT07110.1"/>
    <property type="molecule type" value="Genomic_DNA"/>
</dbReference>
<evidence type="ECO:0000259" key="5">
    <source>
        <dbReference type="PROSITE" id="PS50931"/>
    </source>
</evidence>
<dbReference type="Gene3D" id="3.40.190.290">
    <property type="match status" value="1"/>
</dbReference>
<keyword evidence="3" id="KW-0238">DNA-binding</keyword>
<dbReference type="Pfam" id="PF00126">
    <property type="entry name" value="HTH_1"/>
    <property type="match status" value="1"/>
</dbReference>
<dbReference type="Gene3D" id="1.10.10.10">
    <property type="entry name" value="Winged helix-like DNA-binding domain superfamily/Winged helix DNA-binding domain"/>
    <property type="match status" value="1"/>
</dbReference>
<accession>W9GM00</accession>
<evidence type="ECO:0000313" key="6">
    <source>
        <dbReference type="EMBL" id="EWT07110.1"/>
    </source>
</evidence>
<feature type="domain" description="HTH lysR-type" evidence="5">
    <location>
        <begin position="2"/>
        <end position="59"/>
    </location>
</feature>
<dbReference type="Pfam" id="PF03466">
    <property type="entry name" value="LysR_substrate"/>
    <property type="match status" value="1"/>
</dbReference>
<protein>
    <submittedName>
        <fullName evidence="6">LysR family transcriptional regulator</fullName>
    </submittedName>
</protein>
<dbReference type="PANTHER" id="PTHR30346:SF29">
    <property type="entry name" value="LYSR SUBSTRATE-BINDING"/>
    <property type="match status" value="1"/>
</dbReference>
<dbReference type="PROSITE" id="PS50931">
    <property type="entry name" value="HTH_LYSR"/>
    <property type="match status" value="1"/>
</dbReference>
<organism evidence="6 7">
    <name type="scientific">Intrasporangium chromatireducens Q5-1</name>
    <dbReference type="NCBI Taxonomy" id="584657"/>
    <lineage>
        <taxon>Bacteria</taxon>
        <taxon>Bacillati</taxon>
        <taxon>Actinomycetota</taxon>
        <taxon>Actinomycetes</taxon>
        <taxon>Micrococcales</taxon>
        <taxon>Intrasporangiaceae</taxon>
        <taxon>Intrasporangium</taxon>
    </lineage>
</organism>
<reference evidence="7" key="1">
    <citation type="submission" date="2013-08" db="EMBL/GenBank/DDBJ databases">
        <title>Intrasporangium oryzae NRRL B-24470.</title>
        <authorList>
            <person name="Liu H."/>
            <person name="Wang G."/>
        </authorList>
    </citation>
    <scope>NUCLEOTIDE SEQUENCE [LARGE SCALE GENOMIC DNA]</scope>
    <source>
        <strain evidence="7">Q5-1</strain>
    </source>
</reference>
<dbReference type="AlphaFoldDB" id="W9GM00"/>
<dbReference type="InterPro" id="IPR005119">
    <property type="entry name" value="LysR_subst-bd"/>
</dbReference>
<dbReference type="SUPFAM" id="SSF53850">
    <property type="entry name" value="Periplasmic binding protein-like II"/>
    <property type="match status" value="1"/>
</dbReference>
<evidence type="ECO:0000256" key="1">
    <source>
        <dbReference type="ARBA" id="ARBA00009437"/>
    </source>
</evidence>
<comment type="similarity">
    <text evidence="1">Belongs to the LysR transcriptional regulatory family.</text>
</comment>
<evidence type="ECO:0000313" key="7">
    <source>
        <dbReference type="Proteomes" id="UP000019494"/>
    </source>
</evidence>
<dbReference type="InterPro" id="IPR036390">
    <property type="entry name" value="WH_DNA-bd_sf"/>
</dbReference>
<keyword evidence="7" id="KW-1185">Reference proteome</keyword>
<evidence type="ECO:0000256" key="4">
    <source>
        <dbReference type="ARBA" id="ARBA00023163"/>
    </source>
</evidence>
<dbReference type="Proteomes" id="UP000019494">
    <property type="component" value="Unassembled WGS sequence"/>
</dbReference>
<name>W9GM00_9MICO</name>
<proteinExistence type="inferred from homology"/>
<dbReference type="RefSeq" id="WP_034714026.1">
    <property type="nucleotide sequence ID" value="NZ_AWQS01000021.1"/>
</dbReference>
<dbReference type="InterPro" id="IPR036388">
    <property type="entry name" value="WH-like_DNA-bd_sf"/>
</dbReference>
<dbReference type="OrthoDB" id="4131546at2"/>
<dbReference type="InterPro" id="IPR000847">
    <property type="entry name" value="LysR_HTH_N"/>
</dbReference>
<dbReference type="GO" id="GO:0003700">
    <property type="term" value="F:DNA-binding transcription factor activity"/>
    <property type="evidence" value="ECO:0007669"/>
    <property type="project" value="InterPro"/>
</dbReference>
<dbReference type="GO" id="GO:0003677">
    <property type="term" value="F:DNA binding"/>
    <property type="evidence" value="ECO:0007669"/>
    <property type="project" value="UniProtKB-KW"/>
</dbReference>
<keyword evidence="4" id="KW-0804">Transcription</keyword>
<dbReference type="PANTHER" id="PTHR30346">
    <property type="entry name" value="TRANSCRIPTIONAL DUAL REGULATOR HCAR-RELATED"/>
    <property type="match status" value="1"/>
</dbReference>
<keyword evidence="2" id="KW-0805">Transcription regulation</keyword>